<gene>
    <name evidence="10" type="ORF">N0B51_11750</name>
</gene>
<dbReference type="PANTHER" id="PTHR30069">
    <property type="entry name" value="TONB-DEPENDENT OUTER MEMBRANE RECEPTOR"/>
    <property type="match status" value="1"/>
</dbReference>
<keyword evidence="4" id="KW-0812">Transmembrane</keyword>
<dbReference type="RefSeq" id="WP_259962558.1">
    <property type="nucleotide sequence ID" value="NZ_JAOAMV010000005.1"/>
</dbReference>
<evidence type="ECO:0000256" key="6">
    <source>
        <dbReference type="ARBA" id="ARBA00023136"/>
    </source>
</evidence>
<feature type="compositionally biased region" description="Low complexity" evidence="8">
    <location>
        <begin position="606"/>
        <end position="625"/>
    </location>
</feature>
<evidence type="ECO:0000313" key="11">
    <source>
        <dbReference type="Proteomes" id="UP001142648"/>
    </source>
</evidence>
<evidence type="ECO:0000256" key="9">
    <source>
        <dbReference type="SAM" id="SignalP"/>
    </source>
</evidence>
<comment type="subcellular location">
    <subcellularLocation>
        <location evidence="1">Cell outer membrane</location>
        <topology evidence="1">Multi-pass membrane protein</topology>
    </subcellularLocation>
</comment>
<evidence type="ECO:0000256" key="4">
    <source>
        <dbReference type="ARBA" id="ARBA00022692"/>
    </source>
</evidence>
<evidence type="ECO:0008006" key="12">
    <source>
        <dbReference type="Google" id="ProtNLM"/>
    </source>
</evidence>
<dbReference type="InterPro" id="IPR036942">
    <property type="entry name" value="Beta-barrel_TonB_sf"/>
</dbReference>
<feature type="compositionally biased region" description="Basic and acidic residues" evidence="8">
    <location>
        <begin position="315"/>
        <end position="325"/>
    </location>
</feature>
<dbReference type="GO" id="GO:0015344">
    <property type="term" value="F:siderophore uptake transmembrane transporter activity"/>
    <property type="evidence" value="ECO:0007669"/>
    <property type="project" value="TreeGrafter"/>
</dbReference>
<dbReference type="InterPro" id="IPR039426">
    <property type="entry name" value="TonB-dep_rcpt-like"/>
</dbReference>
<feature type="region of interest" description="Disordered" evidence="8">
    <location>
        <begin position="591"/>
        <end position="625"/>
    </location>
</feature>
<evidence type="ECO:0000256" key="8">
    <source>
        <dbReference type="SAM" id="MobiDB-lite"/>
    </source>
</evidence>
<dbReference type="Gene3D" id="2.40.170.20">
    <property type="entry name" value="TonB-dependent receptor, beta-barrel domain"/>
    <property type="match status" value="2"/>
</dbReference>
<accession>A0A9X3ALV3</accession>
<evidence type="ECO:0000256" key="7">
    <source>
        <dbReference type="ARBA" id="ARBA00023237"/>
    </source>
</evidence>
<dbReference type="Proteomes" id="UP001142648">
    <property type="component" value="Unassembled WGS sequence"/>
</dbReference>
<keyword evidence="5 9" id="KW-0732">Signal</keyword>
<feature type="region of interest" description="Disordered" evidence="8">
    <location>
        <begin position="756"/>
        <end position="795"/>
    </location>
</feature>
<evidence type="ECO:0000256" key="1">
    <source>
        <dbReference type="ARBA" id="ARBA00004571"/>
    </source>
</evidence>
<dbReference type="PANTHER" id="PTHR30069:SF29">
    <property type="entry name" value="HEMOGLOBIN AND HEMOGLOBIN-HAPTOGLOBIN-BINDING PROTEIN 1-RELATED"/>
    <property type="match status" value="1"/>
</dbReference>
<sequence>MRSLTTVSLIALACAGPTLAQDAAPLAQAVPSEPSEAGPGPGDEIVVIAERIPGQVDTDVPPVLELEEKDIAAYGATSIADLVAQLSPQVGSGRGRGGRPVFLVNGQRISSFREMGRYPPEAIRKVEVLPEEVAVQFGYPPDQRVINFILKPNFASREIEAEYGMPVRGGYSAQELEGSILSIDGQRRLNASIDYRRKSPLTEAERGIVQSVPTDPAVAAAGLDPADFRTLVSREDSIEANATMTQGLGEMGKGGQLTLNGQVSRVVRDSLSGIDAVTLDPIERHTATDAYALGSAYNTGLGDWRLSATLDANRTDSDSRIDRRGGGGTDRALSRTWSADPKVTLAGSPFALPAGTANLTLDAGYDWDRIESTDSRNAALGETRLTRGNLNGGASLSLPIASRRDNVLAAIGDLSVNFGGGVDRLSDFGTLTDWNAGLNWKPLERLSLQASVIGRKAAPGLGQLGSPTIVDVNVPVYDFTTGQTVLATVTTGGNPDLKAETQRDIKLSANYELDLFDRANLLVEYYRNRSTDTTESFPLLTPTIEAAFPDRVTRAADGTLLALDRRPVTFSERTSSRVRYGVNFFGRVGKAAPQGERPARGGGFEGAPASAPAAGGAPSGAAAGPGAGAFDPARFAEMRVKFCATPDGEVPDLSGVPAPMVERLKGDDGQVDPARVAALKARFCAADGTPREGGGPARLTPERFAALRSALGCGEDGKEPDVSALPPELVDRLKRPDGTIDPERLGELRTRICAIPAPAAGEGGRGPGGEGDRRSGGGARGSGGPGPMFGGRGGDGQGRWNLSVYHTIQLDNSVLVAPGGPFLDLLGGDGLSDGGIPRHALEFEGGLFKGGIGARLSGRYAGATTVKGSGLPGSSDLRFGPLATFDLRFFMNLEQQEWLTGKDGPGVFKGMRFGLRANNLFDAHQRVTDENGAVPLRYQPGLIDPVGRYFEIELRKLF</sequence>
<keyword evidence="3" id="KW-1134">Transmembrane beta strand</keyword>
<feature type="chain" id="PRO_5040848747" description="TonB dependent receptor" evidence="9">
    <location>
        <begin position="21"/>
        <end position="958"/>
    </location>
</feature>
<dbReference type="Gene3D" id="2.170.130.10">
    <property type="entry name" value="TonB-dependent receptor, plug domain"/>
    <property type="match status" value="1"/>
</dbReference>
<comment type="caution">
    <text evidence="10">The sequence shown here is derived from an EMBL/GenBank/DDBJ whole genome shotgun (WGS) entry which is preliminary data.</text>
</comment>
<keyword evidence="11" id="KW-1185">Reference proteome</keyword>
<dbReference type="GO" id="GO:0009279">
    <property type="term" value="C:cell outer membrane"/>
    <property type="evidence" value="ECO:0007669"/>
    <property type="project" value="UniProtKB-SubCell"/>
</dbReference>
<feature type="signal peptide" evidence="9">
    <location>
        <begin position="1"/>
        <end position="20"/>
    </location>
</feature>
<evidence type="ECO:0000256" key="3">
    <source>
        <dbReference type="ARBA" id="ARBA00022452"/>
    </source>
</evidence>
<proteinExistence type="predicted"/>
<keyword evidence="6" id="KW-0472">Membrane</keyword>
<feature type="compositionally biased region" description="Gly residues" evidence="8">
    <location>
        <begin position="776"/>
        <end position="795"/>
    </location>
</feature>
<evidence type="ECO:0000256" key="2">
    <source>
        <dbReference type="ARBA" id="ARBA00022448"/>
    </source>
</evidence>
<reference evidence="10" key="1">
    <citation type="submission" date="2022-09" db="EMBL/GenBank/DDBJ databases">
        <title>The genome sequence of Tsuneonella sp. YG55.</title>
        <authorList>
            <person name="Liu Y."/>
        </authorList>
    </citation>
    <scope>NUCLEOTIDE SEQUENCE</scope>
    <source>
        <strain evidence="10">YG55</strain>
    </source>
</reference>
<protein>
    <recommendedName>
        <fullName evidence="12">TonB dependent receptor</fullName>
    </recommendedName>
</protein>
<keyword evidence="2" id="KW-0813">Transport</keyword>
<name>A0A9X3ALV3_9SPHN</name>
<dbReference type="AlphaFoldDB" id="A0A9X3ALV3"/>
<dbReference type="GO" id="GO:0044718">
    <property type="term" value="P:siderophore transmembrane transport"/>
    <property type="evidence" value="ECO:0007669"/>
    <property type="project" value="TreeGrafter"/>
</dbReference>
<evidence type="ECO:0000313" key="10">
    <source>
        <dbReference type="EMBL" id="MCT2559653.1"/>
    </source>
</evidence>
<keyword evidence="7" id="KW-0998">Cell outer membrane</keyword>
<evidence type="ECO:0000256" key="5">
    <source>
        <dbReference type="ARBA" id="ARBA00022729"/>
    </source>
</evidence>
<organism evidence="10 11">
    <name type="scientific">Tsuneonella litorea</name>
    <dbReference type="NCBI Taxonomy" id="2976475"/>
    <lineage>
        <taxon>Bacteria</taxon>
        <taxon>Pseudomonadati</taxon>
        <taxon>Pseudomonadota</taxon>
        <taxon>Alphaproteobacteria</taxon>
        <taxon>Sphingomonadales</taxon>
        <taxon>Erythrobacteraceae</taxon>
        <taxon>Tsuneonella</taxon>
    </lineage>
</organism>
<dbReference type="InterPro" id="IPR037066">
    <property type="entry name" value="Plug_dom_sf"/>
</dbReference>
<feature type="region of interest" description="Disordered" evidence="8">
    <location>
        <begin position="315"/>
        <end position="334"/>
    </location>
</feature>
<dbReference type="EMBL" id="JAOAMV010000005">
    <property type="protein sequence ID" value="MCT2559653.1"/>
    <property type="molecule type" value="Genomic_DNA"/>
</dbReference>
<dbReference type="SUPFAM" id="SSF56935">
    <property type="entry name" value="Porins"/>
    <property type="match status" value="2"/>
</dbReference>